<dbReference type="Gene3D" id="2.60.40.10">
    <property type="entry name" value="Immunoglobulins"/>
    <property type="match status" value="1"/>
</dbReference>
<keyword evidence="5 10" id="KW-0378">Hydrolase</keyword>
<dbReference type="PROSITE" id="PS00591">
    <property type="entry name" value="GH10_1"/>
    <property type="match status" value="1"/>
</dbReference>
<feature type="domain" description="GH10" evidence="15">
    <location>
        <begin position="38"/>
        <end position="344"/>
    </location>
</feature>
<keyword evidence="8 10" id="KW-0624">Polysaccharide degradation</keyword>
<evidence type="ECO:0000256" key="3">
    <source>
        <dbReference type="ARBA" id="ARBA00022651"/>
    </source>
</evidence>
<evidence type="ECO:0000256" key="11">
    <source>
        <dbReference type="SAM" id="MobiDB-lite"/>
    </source>
</evidence>
<evidence type="ECO:0000259" key="14">
    <source>
        <dbReference type="PROSITE" id="PS51173"/>
    </source>
</evidence>
<keyword evidence="3" id="KW-0858">Xylan degradation</keyword>
<evidence type="ECO:0000259" key="13">
    <source>
        <dbReference type="PROSITE" id="PS50853"/>
    </source>
</evidence>
<feature type="chain" id="PRO_5046903438" description="Beta-xylanase" evidence="12">
    <location>
        <begin position="31"/>
        <end position="548"/>
    </location>
</feature>
<protein>
    <recommendedName>
        <fullName evidence="10">Beta-xylanase</fullName>
        <ecNumber evidence="10">3.2.1.8</ecNumber>
    </recommendedName>
</protein>
<dbReference type="Pfam" id="PF00331">
    <property type="entry name" value="Glyco_hydro_10"/>
    <property type="match status" value="1"/>
</dbReference>
<proteinExistence type="inferred from homology"/>
<dbReference type="PROSITE" id="PS51760">
    <property type="entry name" value="GH10_2"/>
    <property type="match status" value="1"/>
</dbReference>
<evidence type="ECO:0000256" key="4">
    <source>
        <dbReference type="ARBA" id="ARBA00022729"/>
    </source>
</evidence>
<keyword evidence="6 10" id="KW-0119">Carbohydrate metabolism</keyword>
<comment type="caution">
    <text evidence="16">The sequence shown here is derived from an EMBL/GenBank/DDBJ whole genome shotgun (WGS) entry which is preliminary data.</text>
</comment>
<dbReference type="SUPFAM" id="SSF49265">
    <property type="entry name" value="Fibronectin type III"/>
    <property type="match status" value="1"/>
</dbReference>
<dbReference type="InterPro" id="IPR036116">
    <property type="entry name" value="FN3_sf"/>
</dbReference>
<evidence type="ECO:0000256" key="10">
    <source>
        <dbReference type="RuleBase" id="RU361174"/>
    </source>
</evidence>
<dbReference type="PANTHER" id="PTHR31490">
    <property type="entry name" value="GLYCOSYL HYDROLASE"/>
    <property type="match status" value="1"/>
</dbReference>
<evidence type="ECO:0000256" key="9">
    <source>
        <dbReference type="PROSITE-ProRule" id="PRU10061"/>
    </source>
</evidence>
<feature type="domain" description="Fibronectin type-III" evidence="13">
    <location>
        <begin position="362"/>
        <end position="447"/>
    </location>
</feature>
<evidence type="ECO:0000256" key="6">
    <source>
        <dbReference type="ARBA" id="ARBA00023277"/>
    </source>
</evidence>
<evidence type="ECO:0000256" key="5">
    <source>
        <dbReference type="ARBA" id="ARBA00022801"/>
    </source>
</evidence>
<dbReference type="InterPro" id="IPR003961">
    <property type="entry name" value="FN3_dom"/>
</dbReference>
<dbReference type="Pfam" id="PF00041">
    <property type="entry name" value="fn3"/>
    <property type="match status" value="1"/>
</dbReference>
<dbReference type="EC" id="3.2.1.8" evidence="10"/>
<evidence type="ECO:0000313" key="17">
    <source>
        <dbReference type="Proteomes" id="UP001225356"/>
    </source>
</evidence>
<dbReference type="SMART" id="SM00060">
    <property type="entry name" value="FN3"/>
    <property type="match status" value="1"/>
</dbReference>
<accession>A0ABT9QJJ6</accession>
<dbReference type="InterPro" id="IPR013783">
    <property type="entry name" value="Ig-like_fold"/>
</dbReference>
<dbReference type="InterPro" id="IPR001919">
    <property type="entry name" value="CBD2"/>
</dbReference>
<evidence type="ECO:0000256" key="12">
    <source>
        <dbReference type="SAM" id="SignalP"/>
    </source>
</evidence>
<dbReference type="RefSeq" id="WP_307563803.1">
    <property type="nucleotide sequence ID" value="NZ_JAUSQU010000001.1"/>
</dbReference>
<feature type="compositionally biased region" description="Low complexity" evidence="11">
    <location>
        <begin position="346"/>
        <end position="360"/>
    </location>
</feature>
<evidence type="ECO:0000256" key="1">
    <source>
        <dbReference type="ARBA" id="ARBA00000681"/>
    </source>
</evidence>
<evidence type="ECO:0000256" key="8">
    <source>
        <dbReference type="ARBA" id="ARBA00023326"/>
    </source>
</evidence>
<dbReference type="CDD" id="cd00063">
    <property type="entry name" value="FN3"/>
    <property type="match status" value="1"/>
</dbReference>
<dbReference type="PROSITE" id="PS00561">
    <property type="entry name" value="CBM2_A"/>
    <property type="match status" value="1"/>
</dbReference>
<dbReference type="InterPro" id="IPR012291">
    <property type="entry name" value="CBM2_carb-bd_dom_sf"/>
</dbReference>
<keyword evidence="17" id="KW-1185">Reference proteome</keyword>
<evidence type="ECO:0000259" key="15">
    <source>
        <dbReference type="PROSITE" id="PS51760"/>
    </source>
</evidence>
<keyword evidence="4 12" id="KW-0732">Signal</keyword>
<dbReference type="Pfam" id="PF00553">
    <property type="entry name" value="CBM_2"/>
    <property type="match status" value="1"/>
</dbReference>
<dbReference type="InterPro" id="IPR044846">
    <property type="entry name" value="GH10"/>
</dbReference>
<dbReference type="SUPFAM" id="SSF51445">
    <property type="entry name" value="(Trans)glycosidases"/>
    <property type="match status" value="1"/>
</dbReference>
<organism evidence="16 17">
    <name type="scientific">Streptosporangium lutulentum</name>
    <dbReference type="NCBI Taxonomy" id="1461250"/>
    <lineage>
        <taxon>Bacteria</taxon>
        <taxon>Bacillati</taxon>
        <taxon>Actinomycetota</taxon>
        <taxon>Actinomycetes</taxon>
        <taxon>Streptosporangiales</taxon>
        <taxon>Streptosporangiaceae</taxon>
        <taxon>Streptosporangium</taxon>
    </lineage>
</organism>
<feature type="domain" description="CBM2" evidence="14">
    <location>
        <begin position="448"/>
        <end position="548"/>
    </location>
</feature>
<dbReference type="Gene3D" id="2.60.40.290">
    <property type="match status" value="1"/>
</dbReference>
<dbReference type="Gene3D" id="3.20.20.80">
    <property type="entry name" value="Glycosidases"/>
    <property type="match status" value="1"/>
</dbReference>
<comment type="similarity">
    <text evidence="2 10">Belongs to the glycosyl hydrolase 10 (cellulase F) family.</text>
</comment>
<dbReference type="GO" id="GO:0031176">
    <property type="term" value="F:endo-1,4-beta-xylanase activity"/>
    <property type="evidence" value="ECO:0007669"/>
    <property type="project" value="UniProtKB-EC"/>
</dbReference>
<comment type="catalytic activity">
    <reaction evidence="1 10">
        <text>Endohydrolysis of (1-&gt;4)-beta-D-xylosidic linkages in xylans.</text>
        <dbReference type="EC" id="3.2.1.8"/>
    </reaction>
</comment>
<evidence type="ECO:0000256" key="2">
    <source>
        <dbReference type="ARBA" id="ARBA00007495"/>
    </source>
</evidence>
<dbReference type="SUPFAM" id="SSF49384">
    <property type="entry name" value="Carbohydrate-binding domain"/>
    <property type="match status" value="1"/>
</dbReference>
<dbReference type="InterPro" id="IPR031158">
    <property type="entry name" value="GH10_AS"/>
</dbReference>
<evidence type="ECO:0000256" key="7">
    <source>
        <dbReference type="ARBA" id="ARBA00023295"/>
    </source>
</evidence>
<sequence length="548" mass="58758">MPSLRRAISIGALAVLPILAAVLPALPAHADQPLRAHAEARGKFIGTALSTSPLANETAYRNIAATEFNQITPENAMKWDATEPNQNQFNWSGADAIVNFATQNNQQIHGHTLVWHSQTPAWVQNLGADAMRTAMRNHIAQVAGRYASNPTLVSWDVVNEVFDDNGNMRNSFWYQRLGDTYIADAFRAAKAADPDARLCINDYNVEGINAKSTAMYNLVRSLRAQNVPVDCVGFQGHLSTQYGFPSQVQQNVQRFADLGVQVRFTEIDIRMLTPRTAAKDTQQATYYRDIVNACLAVTQCAGITIWGFTDKYSWVPETFPSEGAALIYDENYAQKPSYTAVHNALAGGTNPPDPTDTTAPSRPGTPTASAITATGATLTWTASTDNRAVTGYTLYRGTTQLATSTTNTVTLTGLTPATAYTVNVVARDAAGNTSTASPTTTFTTPAGPTNPGTGCTPTYRTTNTWQGGFQGEVTIRCTSAATTWRTTLTYPTGVNVTQNWSSTLTTNGTAFTFANAPWNGTIPAGGTTTFGFIGSWNGTGTPPTPTLS</sequence>
<feature type="signal peptide" evidence="12">
    <location>
        <begin position="1"/>
        <end position="30"/>
    </location>
</feature>
<dbReference type="PROSITE" id="PS50853">
    <property type="entry name" value="FN3"/>
    <property type="match status" value="1"/>
</dbReference>
<dbReference type="InterPro" id="IPR008965">
    <property type="entry name" value="CBM2/CBM3_carb-bd_dom_sf"/>
</dbReference>
<dbReference type="PRINTS" id="PR00134">
    <property type="entry name" value="GLHYDRLASE10"/>
</dbReference>
<feature type="region of interest" description="Disordered" evidence="11">
    <location>
        <begin position="345"/>
        <end position="368"/>
    </location>
</feature>
<dbReference type="SMART" id="SM00637">
    <property type="entry name" value="CBD_II"/>
    <property type="match status" value="1"/>
</dbReference>
<dbReference type="EMBL" id="JAUSQU010000001">
    <property type="protein sequence ID" value="MDP9846932.1"/>
    <property type="molecule type" value="Genomic_DNA"/>
</dbReference>
<dbReference type="InterPro" id="IPR018366">
    <property type="entry name" value="CBM2_CS"/>
</dbReference>
<dbReference type="InterPro" id="IPR001000">
    <property type="entry name" value="GH10_dom"/>
</dbReference>
<reference evidence="16 17" key="1">
    <citation type="submission" date="2023-07" db="EMBL/GenBank/DDBJ databases">
        <title>Sequencing the genomes of 1000 actinobacteria strains.</title>
        <authorList>
            <person name="Klenk H.-P."/>
        </authorList>
    </citation>
    <scope>NUCLEOTIDE SEQUENCE [LARGE SCALE GENOMIC DNA]</scope>
    <source>
        <strain evidence="16 17">DSM 46740</strain>
    </source>
</reference>
<dbReference type="InterPro" id="IPR017853">
    <property type="entry name" value="GH"/>
</dbReference>
<feature type="region of interest" description="Disordered" evidence="11">
    <location>
        <begin position="431"/>
        <end position="453"/>
    </location>
</feature>
<dbReference type="PANTHER" id="PTHR31490:SF88">
    <property type="entry name" value="BETA-XYLANASE"/>
    <property type="match status" value="1"/>
</dbReference>
<keyword evidence="7 10" id="KW-0326">Glycosidase</keyword>
<dbReference type="SMART" id="SM00633">
    <property type="entry name" value="Glyco_10"/>
    <property type="match status" value="1"/>
</dbReference>
<dbReference type="Proteomes" id="UP001225356">
    <property type="component" value="Unassembled WGS sequence"/>
</dbReference>
<feature type="active site" description="Nucleophile" evidence="9">
    <location>
        <position position="266"/>
    </location>
</feature>
<gene>
    <name evidence="16" type="ORF">J2853_006143</name>
</gene>
<dbReference type="PROSITE" id="PS51173">
    <property type="entry name" value="CBM2"/>
    <property type="match status" value="1"/>
</dbReference>
<evidence type="ECO:0000313" key="16">
    <source>
        <dbReference type="EMBL" id="MDP9846932.1"/>
    </source>
</evidence>
<name>A0ABT9QJJ6_9ACTN</name>